<accession>A0A813E6H5</accession>
<evidence type="ECO:0000256" key="4">
    <source>
        <dbReference type="SAM" id="MobiDB-lite"/>
    </source>
</evidence>
<dbReference type="PANTHER" id="PTHR47429:SF2">
    <property type="entry name" value="PROTEIN TWIN LOV 1"/>
    <property type="match status" value="1"/>
</dbReference>
<dbReference type="PANTHER" id="PTHR47429">
    <property type="entry name" value="PROTEIN TWIN LOV 1"/>
    <property type="match status" value="1"/>
</dbReference>
<evidence type="ECO:0000256" key="1">
    <source>
        <dbReference type="ARBA" id="ARBA00022630"/>
    </source>
</evidence>
<protein>
    <recommendedName>
        <fullName evidence="5">PAS domain-containing protein</fullName>
    </recommendedName>
</protein>
<dbReference type="SUPFAM" id="SSF55785">
    <property type="entry name" value="PYP-like sensor domain (PAS domain)"/>
    <property type="match status" value="1"/>
</dbReference>
<keyword evidence="8" id="KW-1185">Reference proteome</keyword>
<evidence type="ECO:0000313" key="8">
    <source>
        <dbReference type="Proteomes" id="UP000654075"/>
    </source>
</evidence>
<feature type="region of interest" description="Disordered" evidence="4">
    <location>
        <begin position="288"/>
        <end position="315"/>
    </location>
</feature>
<dbReference type="EMBL" id="CAJNNV010008811">
    <property type="protein sequence ID" value="CAE8596670.1"/>
    <property type="molecule type" value="Genomic_DNA"/>
</dbReference>
<dbReference type="Pfam" id="PF13426">
    <property type="entry name" value="PAS_9"/>
    <property type="match status" value="1"/>
</dbReference>
<feature type="domain" description="PAS" evidence="5">
    <location>
        <begin position="137"/>
        <end position="238"/>
    </location>
</feature>
<dbReference type="InterPro" id="IPR035965">
    <property type="entry name" value="PAS-like_dom_sf"/>
</dbReference>
<dbReference type="Gene3D" id="3.30.450.20">
    <property type="entry name" value="PAS domain"/>
    <property type="match status" value="1"/>
</dbReference>
<keyword evidence="2" id="KW-0288">FMN</keyword>
<name>A0A813E6H5_POLGL</name>
<evidence type="ECO:0000256" key="2">
    <source>
        <dbReference type="ARBA" id="ARBA00022643"/>
    </source>
</evidence>
<feature type="non-terminal residue" evidence="6">
    <location>
        <position position="1"/>
    </location>
</feature>
<feature type="compositionally biased region" description="Polar residues" evidence="4">
    <location>
        <begin position="41"/>
        <end position="58"/>
    </location>
</feature>
<dbReference type="GO" id="GO:0005634">
    <property type="term" value="C:nucleus"/>
    <property type="evidence" value="ECO:0007669"/>
    <property type="project" value="TreeGrafter"/>
</dbReference>
<reference evidence="6" key="1">
    <citation type="submission" date="2021-02" db="EMBL/GenBank/DDBJ databases">
        <authorList>
            <person name="Dougan E. K."/>
            <person name="Rhodes N."/>
            <person name="Thang M."/>
            <person name="Chan C."/>
        </authorList>
    </citation>
    <scope>NUCLEOTIDE SEQUENCE</scope>
</reference>
<evidence type="ECO:0000256" key="3">
    <source>
        <dbReference type="ARBA" id="ARBA00022991"/>
    </source>
</evidence>
<gene>
    <name evidence="6" type="ORF">PGLA1383_LOCUS15131</name>
    <name evidence="7" type="ORF">PGLA1383_LOCUS29815</name>
</gene>
<dbReference type="InterPro" id="IPR000014">
    <property type="entry name" value="PAS"/>
</dbReference>
<proteinExistence type="predicted"/>
<dbReference type="OrthoDB" id="447251at2759"/>
<dbReference type="EMBL" id="CAJNNV010025068">
    <property type="protein sequence ID" value="CAE8612012.1"/>
    <property type="molecule type" value="Genomic_DNA"/>
</dbReference>
<evidence type="ECO:0000313" key="6">
    <source>
        <dbReference type="EMBL" id="CAE8596670.1"/>
    </source>
</evidence>
<evidence type="ECO:0000259" key="5">
    <source>
        <dbReference type="Pfam" id="PF13426"/>
    </source>
</evidence>
<organism evidence="6 8">
    <name type="scientific">Polarella glacialis</name>
    <name type="common">Dinoflagellate</name>
    <dbReference type="NCBI Taxonomy" id="89957"/>
    <lineage>
        <taxon>Eukaryota</taxon>
        <taxon>Sar</taxon>
        <taxon>Alveolata</taxon>
        <taxon>Dinophyceae</taxon>
        <taxon>Suessiales</taxon>
        <taxon>Suessiaceae</taxon>
        <taxon>Polarella</taxon>
    </lineage>
</organism>
<dbReference type="Proteomes" id="UP000654075">
    <property type="component" value="Unassembled WGS sequence"/>
</dbReference>
<sequence>NLPFGSKIHPWVSSEALRFVFVLALKRKVSKGKDSLRSADSDTSPPTYKNMSDTSSQDLELLNMEEASDMKKDRFQAQISNESDATTAASEEEFVQQCTEIDALTTKVVAESSIKQAFCAALTDGQFCVSIADPRTPDNALIAVSNQFLAMTGYGQTEVLGKSSRFLSDGCAMDPEDQSRLRLACETGAPFTGVLTNRRKTGELFVKLLDMRGLTVARNPVTGQELWFLVGIQVDVTDSIEQPDDDVTEAKISTSCLDHMQQAASSIRAKLADQLCALSLSAASRSSSFEGVTKEEGSPRSDGVSSTASSRKSSDPEAWCLLPAPIWRKVTNDTLPSWIACSSPHQSTILQRGGRLESIGLKQRPLELRQAAKELLEQAPGSAPKQQPPEAAEAAWCCPAEAEKRETVTSLSGFTMLGGVSLVSLALMCAAAARTYSKPAAASTAA</sequence>
<dbReference type="AlphaFoldDB" id="A0A813E6H5"/>
<comment type="caution">
    <text evidence="6">The sequence shown here is derived from an EMBL/GenBank/DDBJ whole genome shotgun (WGS) entry which is preliminary data.</text>
</comment>
<keyword evidence="3" id="KW-0157">Chromophore</keyword>
<feature type="region of interest" description="Disordered" evidence="4">
    <location>
        <begin position="34"/>
        <end position="58"/>
    </location>
</feature>
<keyword evidence="1" id="KW-0285">Flavoprotein</keyword>
<evidence type="ECO:0000313" key="7">
    <source>
        <dbReference type="EMBL" id="CAE8612012.1"/>
    </source>
</evidence>